<proteinExistence type="predicted"/>
<feature type="compositionally biased region" description="Polar residues" evidence="1">
    <location>
        <begin position="165"/>
        <end position="177"/>
    </location>
</feature>
<name>A0AAD5YTB8_9AGAR</name>
<evidence type="ECO:0000313" key="3">
    <source>
        <dbReference type="Proteomes" id="UP001213000"/>
    </source>
</evidence>
<keyword evidence="3" id="KW-1185">Reference proteome</keyword>
<evidence type="ECO:0000256" key="1">
    <source>
        <dbReference type="SAM" id="MobiDB-lite"/>
    </source>
</evidence>
<dbReference type="AlphaFoldDB" id="A0AAD5YTB8"/>
<evidence type="ECO:0000313" key="2">
    <source>
        <dbReference type="EMBL" id="KAJ3563565.1"/>
    </source>
</evidence>
<feature type="region of interest" description="Disordered" evidence="1">
    <location>
        <begin position="160"/>
        <end position="186"/>
    </location>
</feature>
<dbReference type="Proteomes" id="UP001213000">
    <property type="component" value="Unassembled WGS sequence"/>
</dbReference>
<dbReference type="EMBL" id="JANIEX010000745">
    <property type="protein sequence ID" value="KAJ3563565.1"/>
    <property type="molecule type" value="Genomic_DNA"/>
</dbReference>
<sequence>MVGFLGKLFRSSKWNAPDHRDNASSRPPQPNFDATGTPTNKQYSSTHPQPIQPVYEDGALYVDPEDMLMGPQSEETNKYAGHAAGYDNAISLPTRTAGIEHSFLAYGHNNVVEGPRGDQSNTKFTNSFVAKGRQNTIIMSDSPLADQAIAQALARQQQAYNAQQSRTASAPPQNWRSSYYPGLPPQMPNTSAVQQITTQATEAASALFKALVLRQIMWNNMILLLSLD</sequence>
<gene>
    <name evidence="2" type="ORF">NP233_g8864</name>
</gene>
<comment type="caution">
    <text evidence="2">The sequence shown here is derived from an EMBL/GenBank/DDBJ whole genome shotgun (WGS) entry which is preliminary data.</text>
</comment>
<feature type="compositionally biased region" description="Polar residues" evidence="1">
    <location>
        <begin position="32"/>
        <end position="49"/>
    </location>
</feature>
<protein>
    <submittedName>
        <fullName evidence="2">Uncharacterized protein</fullName>
    </submittedName>
</protein>
<reference evidence="2" key="1">
    <citation type="submission" date="2022-07" db="EMBL/GenBank/DDBJ databases">
        <title>Genome Sequence of Leucocoprinus birnbaumii.</title>
        <authorList>
            <person name="Buettner E."/>
        </authorList>
    </citation>
    <scope>NUCLEOTIDE SEQUENCE</scope>
    <source>
        <strain evidence="2">VT141</strain>
    </source>
</reference>
<feature type="region of interest" description="Disordered" evidence="1">
    <location>
        <begin position="15"/>
        <end position="52"/>
    </location>
</feature>
<accession>A0AAD5YTB8</accession>
<organism evidence="2 3">
    <name type="scientific">Leucocoprinus birnbaumii</name>
    <dbReference type="NCBI Taxonomy" id="56174"/>
    <lineage>
        <taxon>Eukaryota</taxon>
        <taxon>Fungi</taxon>
        <taxon>Dikarya</taxon>
        <taxon>Basidiomycota</taxon>
        <taxon>Agaricomycotina</taxon>
        <taxon>Agaricomycetes</taxon>
        <taxon>Agaricomycetidae</taxon>
        <taxon>Agaricales</taxon>
        <taxon>Agaricineae</taxon>
        <taxon>Agaricaceae</taxon>
        <taxon>Leucocoprinus</taxon>
    </lineage>
</organism>